<dbReference type="PANTHER" id="PTHR43461:SF1">
    <property type="entry name" value="TRANSMEMBRANE PROTEIN 256"/>
    <property type="match status" value="1"/>
</dbReference>
<feature type="transmembrane region" description="Helical" evidence="6">
    <location>
        <begin position="74"/>
        <end position="95"/>
    </location>
</feature>
<dbReference type="Proteomes" id="UP000251213">
    <property type="component" value="Unassembled WGS sequence"/>
</dbReference>
<proteinExistence type="inferred from homology"/>
<gene>
    <name evidence="7" type="ORF">DL897_06630</name>
</gene>
<dbReference type="EMBL" id="QJKK01000003">
    <property type="protein sequence ID" value="RAL25746.1"/>
    <property type="molecule type" value="Genomic_DNA"/>
</dbReference>
<evidence type="ECO:0000313" key="8">
    <source>
        <dbReference type="Proteomes" id="UP000251213"/>
    </source>
</evidence>
<dbReference type="Pfam" id="PF04241">
    <property type="entry name" value="DUF423"/>
    <property type="match status" value="1"/>
</dbReference>
<name>A0A364K619_9BACL</name>
<feature type="transmembrane region" description="Helical" evidence="6">
    <location>
        <begin position="101"/>
        <end position="121"/>
    </location>
</feature>
<comment type="caution">
    <text evidence="7">The sequence shown here is derived from an EMBL/GenBank/DDBJ whole genome shotgun (WGS) entry which is preliminary data.</text>
</comment>
<dbReference type="RefSeq" id="WP_113658360.1">
    <property type="nucleotide sequence ID" value="NZ_KZ845665.1"/>
</dbReference>
<evidence type="ECO:0000256" key="3">
    <source>
        <dbReference type="ARBA" id="ARBA00022692"/>
    </source>
</evidence>
<accession>A0A364K619</accession>
<keyword evidence="5 6" id="KW-0472">Membrane</keyword>
<reference evidence="7 8" key="1">
    <citation type="submission" date="2018-06" db="EMBL/GenBank/DDBJ databases">
        <title>Thermoflavimicrobium daqus sp. nov., a thermophilic microbe isolated from Moutai-flavour Daqu.</title>
        <authorList>
            <person name="Wang X."/>
            <person name="Zhou H."/>
        </authorList>
    </citation>
    <scope>NUCLEOTIDE SEQUENCE [LARGE SCALE GENOMIC DNA]</scope>
    <source>
        <strain evidence="7 8">FBKL4.011</strain>
    </source>
</reference>
<evidence type="ECO:0000256" key="5">
    <source>
        <dbReference type="ARBA" id="ARBA00023136"/>
    </source>
</evidence>
<dbReference type="PANTHER" id="PTHR43461">
    <property type="entry name" value="TRANSMEMBRANE PROTEIN 256"/>
    <property type="match status" value="1"/>
</dbReference>
<reference evidence="7 8" key="2">
    <citation type="submission" date="2018-06" db="EMBL/GenBank/DDBJ databases">
        <authorList>
            <person name="Zhirakovskaya E."/>
        </authorList>
    </citation>
    <scope>NUCLEOTIDE SEQUENCE [LARGE SCALE GENOMIC DNA]</scope>
    <source>
        <strain evidence="7 8">FBKL4.011</strain>
    </source>
</reference>
<dbReference type="OrthoDB" id="9802121at2"/>
<protein>
    <submittedName>
        <fullName evidence="7">DUF423 domain-containing protein</fullName>
    </submittedName>
</protein>
<evidence type="ECO:0000256" key="2">
    <source>
        <dbReference type="ARBA" id="ARBA00009694"/>
    </source>
</evidence>
<sequence>MKTFIMLGSINMALVVAIGAFGAHGLEGKISDRMLQNWQTGTQYHMVHALGLLIIGVLMAKFGVNSSLLQAGGWLLLTGIILFSGSLYVMALTNITKLGMITPIGGLSFIVGWILVTIAAVKQIG</sequence>
<dbReference type="InterPro" id="IPR006696">
    <property type="entry name" value="DUF423"/>
</dbReference>
<evidence type="ECO:0000313" key="7">
    <source>
        <dbReference type="EMBL" id="RAL25746.1"/>
    </source>
</evidence>
<dbReference type="GO" id="GO:0005886">
    <property type="term" value="C:plasma membrane"/>
    <property type="evidence" value="ECO:0007669"/>
    <property type="project" value="TreeGrafter"/>
</dbReference>
<organism evidence="7 8">
    <name type="scientific">Thermoflavimicrobium daqui</name>
    <dbReference type="NCBI Taxonomy" id="2137476"/>
    <lineage>
        <taxon>Bacteria</taxon>
        <taxon>Bacillati</taxon>
        <taxon>Bacillota</taxon>
        <taxon>Bacilli</taxon>
        <taxon>Bacillales</taxon>
        <taxon>Thermoactinomycetaceae</taxon>
        <taxon>Thermoflavimicrobium</taxon>
    </lineage>
</organism>
<dbReference type="AlphaFoldDB" id="A0A364K619"/>
<comment type="subcellular location">
    <subcellularLocation>
        <location evidence="1">Membrane</location>
        <topology evidence="1">Multi-pass membrane protein</topology>
    </subcellularLocation>
</comment>
<evidence type="ECO:0000256" key="6">
    <source>
        <dbReference type="SAM" id="Phobius"/>
    </source>
</evidence>
<comment type="similarity">
    <text evidence="2">Belongs to the UPF0382 family.</text>
</comment>
<keyword evidence="3 6" id="KW-0812">Transmembrane</keyword>
<evidence type="ECO:0000256" key="1">
    <source>
        <dbReference type="ARBA" id="ARBA00004141"/>
    </source>
</evidence>
<keyword evidence="8" id="KW-1185">Reference proteome</keyword>
<feature type="transmembrane region" description="Helical" evidence="6">
    <location>
        <begin position="44"/>
        <end position="62"/>
    </location>
</feature>
<keyword evidence="4 6" id="KW-1133">Transmembrane helix</keyword>
<evidence type="ECO:0000256" key="4">
    <source>
        <dbReference type="ARBA" id="ARBA00022989"/>
    </source>
</evidence>